<keyword evidence="17" id="KW-1185">Reference proteome</keyword>
<keyword evidence="10 11" id="KW-0998">Cell outer membrane</keyword>
<evidence type="ECO:0000256" key="3">
    <source>
        <dbReference type="ARBA" id="ARBA00022452"/>
    </source>
</evidence>
<evidence type="ECO:0000256" key="2">
    <source>
        <dbReference type="ARBA" id="ARBA00022448"/>
    </source>
</evidence>
<evidence type="ECO:0000256" key="12">
    <source>
        <dbReference type="RuleBase" id="RU003357"/>
    </source>
</evidence>
<reference evidence="16 17" key="1">
    <citation type="submission" date="2023-07" db="EMBL/GenBank/DDBJ databases">
        <title>Sorghum-associated microbial communities from plants grown in Nebraska, USA.</title>
        <authorList>
            <person name="Schachtman D."/>
        </authorList>
    </citation>
    <scope>NUCLEOTIDE SEQUENCE [LARGE SCALE GENOMIC DNA]</scope>
    <source>
        <strain evidence="16 17">4256</strain>
    </source>
</reference>
<evidence type="ECO:0000256" key="5">
    <source>
        <dbReference type="ARBA" id="ARBA00022692"/>
    </source>
</evidence>
<feature type="domain" description="TonB-dependent receptor-like beta-barrel" evidence="14">
    <location>
        <begin position="269"/>
        <end position="710"/>
    </location>
</feature>
<evidence type="ECO:0000256" key="7">
    <source>
        <dbReference type="ARBA" id="ARBA00023065"/>
    </source>
</evidence>
<evidence type="ECO:0000256" key="11">
    <source>
        <dbReference type="PROSITE-ProRule" id="PRU01360"/>
    </source>
</evidence>
<dbReference type="Pfam" id="PF07715">
    <property type="entry name" value="Plug"/>
    <property type="match status" value="1"/>
</dbReference>
<keyword evidence="7" id="KW-0406">Ion transport</keyword>
<feature type="signal peptide" evidence="13">
    <location>
        <begin position="1"/>
        <end position="26"/>
    </location>
</feature>
<keyword evidence="13" id="KW-0732">Signal</keyword>
<evidence type="ECO:0000256" key="4">
    <source>
        <dbReference type="ARBA" id="ARBA00022496"/>
    </source>
</evidence>
<dbReference type="PROSITE" id="PS52016">
    <property type="entry name" value="TONB_DEPENDENT_REC_3"/>
    <property type="match status" value="1"/>
</dbReference>
<evidence type="ECO:0000256" key="9">
    <source>
        <dbReference type="ARBA" id="ARBA00023136"/>
    </source>
</evidence>
<evidence type="ECO:0000259" key="15">
    <source>
        <dbReference type="Pfam" id="PF07715"/>
    </source>
</evidence>
<keyword evidence="6" id="KW-0408">Iron</keyword>
<comment type="similarity">
    <text evidence="11 12">Belongs to the TonB-dependent receptor family.</text>
</comment>
<keyword evidence="9 11" id="KW-0472">Membrane</keyword>
<dbReference type="InterPro" id="IPR000531">
    <property type="entry name" value="Beta-barrel_TonB"/>
</dbReference>
<organism evidence="16 17">
    <name type="scientific">Sphingobium xenophagum</name>
    <dbReference type="NCBI Taxonomy" id="121428"/>
    <lineage>
        <taxon>Bacteria</taxon>
        <taxon>Pseudomonadati</taxon>
        <taxon>Pseudomonadota</taxon>
        <taxon>Alphaproteobacteria</taxon>
        <taxon>Sphingomonadales</taxon>
        <taxon>Sphingomonadaceae</taxon>
        <taxon>Sphingobium</taxon>
    </lineage>
</organism>
<evidence type="ECO:0000256" key="10">
    <source>
        <dbReference type="ARBA" id="ARBA00023237"/>
    </source>
</evidence>
<feature type="domain" description="TonB-dependent receptor plug" evidence="15">
    <location>
        <begin position="53"/>
        <end position="159"/>
    </location>
</feature>
<name>A0ABU1X4K0_SPHXE</name>
<sequence length="747" mass="81446">MKEILKAGLIASISTCAIVVSQPAIAQSAQQPVASNDPTGDIIVTARRTNENLQSVPVAISVLSSDDLEKQRILGAKDMQYNAPSLVVSDDPLGGSTAPVFQLRGQIPAQGSDDTVVTYLGDVPVNSRAFAGGLFDLQSVQILRGPQGTLFGKNSTGGAVIFTPRLAESTEVSGFADASYGNYDFLRVAGGVNVPLVEGMLAVRVSGQITRQDGFIKNLSGPDGANKRNEVARVSLVATPSDEFRNEVYYSYFHGRQQQNPLFYDQIGYGLIAFVAGVPAANVAQAQFDRQKQLGDRTIDYSFGRNNDDNDVHIITNTTSYDFGDMTLKNIFGYINQKPRVRLSQTSTNLPLVDVEQNKDQHSISNELQLSGDTGSLKWIVGGFYSKENTRTKQQSWLFGGLATRQRTSDRYSSKALFAQGTYNFSEMGIEGLSFTAGLRHTWDSRVGIQDVEDNSANGFIPSPRVRNEQKYKNWSWTLGLDYQVSRDLLLYVASRHSYKAGGLNLVSSVSPVELQTFRPEKLTDVEAGIKSTVRVGEEAFVRANLAVYRGWYKDMQFQELANCGTVASYVVNAGKGSPKGVEFELDAGITKNLRLGGFYNRTLGKFKTFGLVEPAGCFVVGSGINLNGTDFGNIAKDTVGLNGSYTLPLSDDMGELVLSGNFYHRGRRVGSPTEGQNSAIRPYSIFNARLDFNNIGGSQISAGVWAQNIGDKRYVSYRNNALALTGYDSVRYGDPETYGVDVKIKF</sequence>
<keyword evidence="8 12" id="KW-0798">TonB box</keyword>
<evidence type="ECO:0000313" key="17">
    <source>
        <dbReference type="Proteomes" id="UP001267638"/>
    </source>
</evidence>
<dbReference type="Proteomes" id="UP001267638">
    <property type="component" value="Unassembled WGS sequence"/>
</dbReference>
<keyword evidence="3 11" id="KW-1134">Transmembrane beta strand</keyword>
<keyword evidence="5 11" id="KW-0812">Transmembrane</keyword>
<evidence type="ECO:0000259" key="14">
    <source>
        <dbReference type="Pfam" id="PF00593"/>
    </source>
</evidence>
<dbReference type="InterPro" id="IPR039426">
    <property type="entry name" value="TonB-dep_rcpt-like"/>
</dbReference>
<protein>
    <submittedName>
        <fullName evidence="16">Iron complex outermembrane receptor protein</fullName>
    </submittedName>
</protein>
<gene>
    <name evidence="16" type="ORF">J2W40_003343</name>
</gene>
<proteinExistence type="inferred from homology"/>
<dbReference type="InterPro" id="IPR036942">
    <property type="entry name" value="Beta-barrel_TonB_sf"/>
</dbReference>
<evidence type="ECO:0000256" key="6">
    <source>
        <dbReference type="ARBA" id="ARBA00023004"/>
    </source>
</evidence>
<evidence type="ECO:0000256" key="8">
    <source>
        <dbReference type="ARBA" id="ARBA00023077"/>
    </source>
</evidence>
<dbReference type="InterPro" id="IPR012910">
    <property type="entry name" value="Plug_dom"/>
</dbReference>
<dbReference type="EMBL" id="JAVDWV010000016">
    <property type="protein sequence ID" value="MDR7156499.1"/>
    <property type="molecule type" value="Genomic_DNA"/>
</dbReference>
<keyword evidence="16" id="KW-0675">Receptor</keyword>
<keyword evidence="4" id="KW-0410">Iron transport</keyword>
<dbReference type="SUPFAM" id="SSF56935">
    <property type="entry name" value="Porins"/>
    <property type="match status" value="1"/>
</dbReference>
<dbReference type="RefSeq" id="WP_310226852.1">
    <property type="nucleotide sequence ID" value="NZ_JAVDWV010000016.1"/>
</dbReference>
<dbReference type="PANTHER" id="PTHR32552:SF81">
    <property type="entry name" value="TONB-DEPENDENT OUTER MEMBRANE RECEPTOR"/>
    <property type="match status" value="1"/>
</dbReference>
<feature type="chain" id="PRO_5047022145" evidence="13">
    <location>
        <begin position="27"/>
        <end position="747"/>
    </location>
</feature>
<accession>A0ABU1X4K0</accession>
<comment type="caution">
    <text evidence="16">The sequence shown here is derived from an EMBL/GenBank/DDBJ whole genome shotgun (WGS) entry which is preliminary data.</text>
</comment>
<dbReference type="Gene3D" id="2.40.170.20">
    <property type="entry name" value="TonB-dependent receptor, beta-barrel domain"/>
    <property type="match status" value="1"/>
</dbReference>
<comment type="subcellular location">
    <subcellularLocation>
        <location evidence="1 11">Cell outer membrane</location>
        <topology evidence="1 11">Multi-pass membrane protein</topology>
    </subcellularLocation>
</comment>
<evidence type="ECO:0000313" key="16">
    <source>
        <dbReference type="EMBL" id="MDR7156499.1"/>
    </source>
</evidence>
<keyword evidence="2 11" id="KW-0813">Transport</keyword>
<evidence type="ECO:0000256" key="13">
    <source>
        <dbReference type="SAM" id="SignalP"/>
    </source>
</evidence>
<evidence type="ECO:0000256" key="1">
    <source>
        <dbReference type="ARBA" id="ARBA00004571"/>
    </source>
</evidence>
<dbReference type="PANTHER" id="PTHR32552">
    <property type="entry name" value="FERRICHROME IRON RECEPTOR-RELATED"/>
    <property type="match status" value="1"/>
</dbReference>
<dbReference type="Pfam" id="PF00593">
    <property type="entry name" value="TonB_dep_Rec_b-barrel"/>
    <property type="match status" value="1"/>
</dbReference>